<feature type="compositionally biased region" description="Polar residues" evidence="1">
    <location>
        <begin position="41"/>
        <end position="64"/>
    </location>
</feature>
<dbReference type="PANTHER" id="PTHR48436:SF1">
    <property type="entry name" value="2, PUTATIVE-RELATED"/>
    <property type="match status" value="1"/>
</dbReference>
<dbReference type="PANTHER" id="PTHR48436">
    <property type="entry name" value="2, PUTATIVE-RELATED"/>
    <property type="match status" value="1"/>
</dbReference>
<name>A0AAU9S0R8_THLAR</name>
<protein>
    <recommendedName>
        <fullName evidence="5">Late embryogenesis abundant protein LEA-2 subgroup domain-containing protein</fullName>
    </recommendedName>
</protein>
<feature type="region of interest" description="Disordered" evidence="1">
    <location>
        <begin position="1"/>
        <end position="93"/>
    </location>
</feature>
<sequence>MKMYQKSDSDMTSLDLSSSSPKPPTYYVQSPSRDSDKSSSAALTHQNTTPTESPSHPSFASRVSNGGFRWKGRRKYHGGRWSPAPDKEEGGDDGEYENLYGDNRGISIATCRLILGVIATLTLFFLISSVLFAASQSFSPTVYVKGVNVHNFYYWEGLDNTGVPTKIMNINCSMQMTTHNPSTFFGIHVSSSAFKLIYSSQFTLAIAQLKSYYQLKQSNHTSRINLVGSKVSLYGAGPDLAASDNNGGVPVKLEFEIRSRANIVGSLVNSRHRKHLSCFFFISSKNTTFVKFTNKTCNE</sequence>
<keyword evidence="4" id="KW-1185">Reference proteome</keyword>
<accession>A0AAU9S0R8</accession>
<evidence type="ECO:0008006" key="5">
    <source>
        <dbReference type="Google" id="ProtNLM"/>
    </source>
</evidence>
<keyword evidence="2" id="KW-1133">Transmembrane helix</keyword>
<organism evidence="3 4">
    <name type="scientific">Thlaspi arvense</name>
    <name type="common">Field penny-cress</name>
    <dbReference type="NCBI Taxonomy" id="13288"/>
    <lineage>
        <taxon>Eukaryota</taxon>
        <taxon>Viridiplantae</taxon>
        <taxon>Streptophyta</taxon>
        <taxon>Embryophyta</taxon>
        <taxon>Tracheophyta</taxon>
        <taxon>Spermatophyta</taxon>
        <taxon>Magnoliopsida</taxon>
        <taxon>eudicotyledons</taxon>
        <taxon>Gunneridae</taxon>
        <taxon>Pentapetalae</taxon>
        <taxon>rosids</taxon>
        <taxon>malvids</taxon>
        <taxon>Brassicales</taxon>
        <taxon>Brassicaceae</taxon>
        <taxon>Thlaspideae</taxon>
        <taxon>Thlaspi</taxon>
    </lineage>
</organism>
<dbReference type="AlphaFoldDB" id="A0AAU9S0R8"/>
<feature type="transmembrane region" description="Helical" evidence="2">
    <location>
        <begin position="113"/>
        <end position="134"/>
    </location>
</feature>
<reference evidence="3 4" key="1">
    <citation type="submission" date="2022-03" db="EMBL/GenBank/DDBJ databases">
        <authorList>
            <person name="Nunn A."/>
            <person name="Chopra R."/>
            <person name="Nunn A."/>
            <person name="Contreras Garrido A."/>
        </authorList>
    </citation>
    <scope>NUCLEOTIDE SEQUENCE [LARGE SCALE GENOMIC DNA]</scope>
</reference>
<evidence type="ECO:0000313" key="3">
    <source>
        <dbReference type="EMBL" id="CAH2052675.1"/>
    </source>
</evidence>
<keyword evidence="2" id="KW-0472">Membrane</keyword>
<dbReference type="Proteomes" id="UP000836841">
    <property type="component" value="Chromosome 3"/>
</dbReference>
<dbReference type="EMBL" id="OU466859">
    <property type="protein sequence ID" value="CAH2052675.1"/>
    <property type="molecule type" value="Genomic_DNA"/>
</dbReference>
<gene>
    <name evidence="3" type="ORF">TAV2_LOCUS11629</name>
</gene>
<evidence type="ECO:0000256" key="1">
    <source>
        <dbReference type="SAM" id="MobiDB-lite"/>
    </source>
</evidence>
<proteinExistence type="predicted"/>
<evidence type="ECO:0000313" key="4">
    <source>
        <dbReference type="Proteomes" id="UP000836841"/>
    </source>
</evidence>
<feature type="compositionally biased region" description="Low complexity" evidence="1">
    <location>
        <begin position="10"/>
        <end position="20"/>
    </location>
</feature>
<dbReference type="InterPro" id="IPR055276">
    <property type="entry name" value="NHL41-like"/>
</dbReference>
<evidence type="ECO:0000256" key="2">
    <source>
        <dbReference type="SAM" id="Phobius"/>
    </source>
</evidence>
<keyword evidence="2" id="KW-0812">Transmembrane</keyword>